<accession>A0A7G2F4G5</accession>
<gene>
    <name evidence="1" type="ORF">AT9943_LOCUS18106</name>
</gene>
<proteinExistence type="predicted"/>
<dbReference type="EMBL" id="LR881470">
    <property type="protein sequence ID" value="CAD5330575.1"/>
    <property type="molecule type" value="Genomic_DNA"/>
</dbReference>
<evidence type="ECO:0000313" key="2">
    <source>
        <dbReference type="Proteomes" id="UP000516314"/>
    </source>
</evidence>
<evidence type="ECO:0000313" key="1">
    <source>
        <dbReference type="EMBL" id="CAD5330575.1"/>
    </source>
</evidence>
<sequence length="114" mass="12977">MAPWHIRAFQQILYRMKNQEEKLVAPDKSASVGVNMADSSTQFPLFALSHKVSAVTIIRSLISLKANSRIVKYLVGHQHVAMLAILDNPNTKTHYFTFKHSEENHLAPQRHDTL</sequence>
<protein>
    <submittedName>
        <fullName evidence="1">(thale cress) hypothetical protein</fullName>
    </submittedName>
</protein>
<reference evidence="1 2" key="1">
    <citation type="submission" date="2020-09" db="EMBL/GenBank/DDBJ databases">
        <authorList>
            <person name="Ashkenazy H."/>
        </authorList>
    </citation>
    <scope>NUCLEOTIDE SEQUENCE [LARGE SCALE GENOMIC DNA]</scope>
    <source>
        <strain evidence="2">cv. Cdm-0</strain>
    </source>
</reference>
<dbReference type="AlphaFoldDB" id="A0A7G2F4G5"/>
<organism evidence="1 2">
    <name type="scientific">Arabidopsis thaliana</name>
    <name type="common">Mouse-ear cress</name>
    <dbReference type="NCBI Taxonomy" id="3702"/>
    <lineage>
        <taxon>Eukaryota</taxon>
        <taxon>Viridiplantae</taxon>
        <taxon>Streptophyta</taxon>
        <taxon>Embryophyta</taxon>
        <taxon>Tracheophyta</taxon>
        <taxon>Spermatophyta</taxon>
        <taxon>Magnoliopsida</taxon>
        <taxon>eudicotyledons</taxon>
        <taxon>Gunneridae</taxon>
        <taxon>Pentapetalae</taxon>
        <taxon>rosids</taxon>
        <taxon>malvids</taxon>
        <taxon>Brassicales</taxon>
        <taxon>Brassicaceae</taxon>
        <taxon>Camelineae</taxon>
        <taxon>Arabidopsis</taxon>
    </lineage>
</organism>
<dbReference type="Proteomes" id="UP000516314">
    <property type="component" value="Chromosome 5"/>
</dbReference>
<name>A0A7G2F4G5_ARATH</name>